<proteinExistence type="predicted"/>
<evidence type="ECO:0000313" key="3">
    <source>
        <dbReference type="EMBL" id="CEL76924.1"/>
    </source>
</evidence>
<feature type="region of interest" description="Disordered" evidence="1">
    <location>
        <begin position="267"/>
        <end position="306"/>
    </location>
</feature>
<reference evidence="3" key="1">
    <citation type="journal article" date="2015" name="PLoS ONE">
        <title>Comprehensive Evaluation of Toxoplasma gondii VEG and Neospora caninum LIV Genomes with Tachyzoite Stage Transcriptome and Proteome Defines Novel Transcript Features.</title>
        <authorList>
            <person name="Ramaprasad A."/>
            <person name="Mourier T."/>
            <person name="Naeem R."/>
            <person name="Malas T.B."/>
            <person name="Moussa E."/>
            <person name="Panigrahi A."/>
            <person name="Vermont S.J."/>
            <person name="Otto T.D."/>
            <person name="Wastling J."/>
            <person name="Pain A."/>
        </authorList>
    </citation>
    <scope>NUCLEOTIDE SEQUENCE</scope>
    <source>
        <strain evidence="3">VEG</strain>
    </source>
</reference>
<organism evidence="3">
    <name type="scientific">Toxoplasma gondii (strain ATCC 50861 / VEG)</name>
    <dbReference type="NCBI Taxonomy" id="432359"/>
    <lineage>
        <taxon>Eukaryota</taxon>
        <taxon>Sar</taxon>
        <taxon>Alveolata</taxon>
        <taxon>Apicomplexa</taxon>
        <taxon>Conoidasida</taxon>
        <taxon>Coccidia</taxon>
        <taxon>Eucoccidiorida</taxon>
        <taxon>Eimeriorina</taxon>
        <taxon>Sarcocystidae</taxon>
        <taxon>Toxoplasma</taxon>
    </lineage>
</organism>
<dbReference type="AlphaFoldDB" id="A0A0F7VA40"/>
<keyword evidence="2" id="KW-0472">Membrane</keyword>
<evidence type="ECO:0000256" key="2">
    <source>
        <dbReference type="SAM" id="Phobius"/>
    </source>
</evidence>
<dbReference type="EMBL" id="LN714500">
    <property type="protein sequence ID" value="CEL76924.1"/>
    <property type="molecule type" value="Genomic_DNA"/>
</dbReference>
<protein>
    <recommendedName>
        <fullName evidence="4">Transmembrane protein</fullName>
    </recommendedName>
</protein>
<keyword evidence="2" id="KW-0812">Transmembrane</keyword>
<feature type="region of interest" description="Disordered" evidence="1">
    <location>
        <begin position="129"/>
        <end position="148"/>
    </location>
</feature>
<gene>
    <name evidence="3" type="ORF">BN1205_061030</name>
</gene>
<name>A0A0F7VA40_TOXGV</name>
<feature type="transmembrane region" description="Helical" evidence="2">
    <location>
        <begin position="230"/>
        <end position="260"/>
    </location>
</feature>
<feature type="transmembrane region" description="Helical" evidence="2">
    <location>
        <begin position="66"/>
        <end position="84"/>
    </location>
</feature>
<evidence type="ECO:0008006" key="4">
    <source>
        <dbReference type="Google" id="ProtNLM"/>
    </source>
</evidence>
<keyword evidence="2" id="KW-1133">Transmembrane helix</keyword>
<accession>A0A0F7VA40</accession>
<evidence type="ECO:0000256" key="1">
    <source>
        <dbReference type="SAM" id="MobiDB-lite"/>
    </source>
</evidence>
<feature type="transmembrane region" description="Helical" evidence="2">
    <location>
        <begin position="186"/>
        <end position="210"/>
    </location>
</feature>
<sequence length="306" mass="32850">MFSGLFRFCPSVFFCFVFPWKLSRFLRPSEPQTSFFSGVAFESLFALSGDMAASCSLQNASTTTRFLVGFTVLASILFALSPAVSSLPALSFAAAQVEAGVQTAFQSFDAHESSQEEAEQGNQFLERLRPKSAAARRTQDPEAGDGLIHEQGLTDDRTIVIKPRAGRGEQVKTTFQKSLRITRGQWFAALFWLFVSYAQLSAASALVPVFNGGSQFLLAYGGLQSRLAVIYAAVFGTLLALFFINALITTLGALVVLLLAEVSDDAGTKKRATARDAVKGKPSSVAEKKQATAAVSPTAVEQGDNN</sequence>